<dbReference type="EC" id="4.2.1.-" evidence="3"/>
<evidence type="ECO:0000256" key="1">
    <source>
        <dbReference type="ARBA" id="ARBA00007896"/>
    </source>
</evidence>
<dbReference type="InterPro" id="IPR016938">
    <property type="entry name" value="UPF0317"/>
</dbReference>
<evidence type="ECO:0000256" key="2">
    <source>
        <dbReference type="ARBA" id="ARBA00023239"/>
    </source>
</evidence>
<name>A0ABY3X3Q6_9GAMM</name>
<accession>A0ABY3X3Q6</accession>
<dbReference type="RefSeq" id="WP_242147610.1">
    <property type="nucleotide sequence ID" value="NZ_CP093379.1"/>
</dbReference>
<dbReference type="Gene3D" id="3.30.2040.10">
    <property type="entry name" value="PSTPO5379-like domain"/>
    <property type="match status" value="1"/>
</dbReference>
<sequence length="273" mass="30430">MESLLNQNLLNQDTLAKMSPQKVRALIREGDLKRPTAGIAKGYAQGNLVVLPQKYAYDFLLFAQRNPKPCPILEVSDVGSRCFHLTAKDSDIARDIPLYRIYENGEYVNELESVEDYWREDLVSFLLGCSFSFEAPLMDTEIEMRHITENCNVPMYITNIETTPAGIFSGPLVVSMRPIPYDQVVKAVTITQQLPEVHGAPIHIGDPSIIGIQNIHQPDFGDSVMIKPGEVPVFWACGVTPQAAVMRSKPDFVITHAPGHMFITDLKNTLLSS</sequence>
<dbReference type="Gene3D" id="3.40.1640.10">
    <property type="entry name" value="PSTPO5379-like"/>
    <property type="match status" value="1"/>
</dbReference>
<keyword evidence="2 3" id="KW-0456">Lyase</keyword>
<protein>
    <recommendedName>
        <fullName evidence="3">Putative hydro-lyase MMG00_09190</fullName>
        <ecNumber evidence="3">4.2.1.-</ecNumber>
    </recommendedName>
</protein>
<gene>
    <name evidence="4" type="ORF">MMG00_09190</name>
</gene>
<dbReference type="PANTHER" id="PTHR32022:SF10">
    <property type="entry name" value="D-GLUTAMATE CYCLASE, MITOCHONDRIAL"/>
    <property type="match status" value="1"/>
</dbReference>
<evidence type="ECO:0000313" key="4">
    <source>
        <dbReference type="EMBL" id="UNM95400.1"/>
    </source>
</evidence>
<keyword evidence="5" id="KW-1185">Reference proteome</keyword>
<dbReference type="SUPFAM" id="SSF160920">
    <property type="entry name" value="PSTPO5379-like"/>
    <property type="match status" value="1"/>
</dbReference>
<proteinExistence type="inferred from homology"/>
<evidence type="ECO:0000313" key="5">
    <source>
        <dbReference type="Proteomes" id="UP000829542"/>
    </source>
</evidence>
<comment type="similarity">
    <text evidence="1 3">Belongs to the D-glutamate cyclase family.</text>
</comment>
<dbReference type="NCBIfam" id="NF003969">
    <property type="entry name" value="PRK05463.1"/>
    <property type="match status" value="1"/>
</dbReference>
<dbReference type="InterPro" id="IPR009906">
    <property type="entry name" value="D-Glu_cyclase"/>
</dbReference>
<dbReference type="EMBL" id="CP093379">
    <property type="protein sequence ID" value="UNM95400.1"/>
    <property type="molecule type" value="Genomic_DNA"/>
</dbReference>
<evidence type="ECO:0000256" key="3">
    <source>
        <dbReference type="HAMAP-Rule" id="MF_01830"/>
    </source>
</evidence>
<dbReference type="PANTHER" id="PTHR32022">
    <property type="entry name" value="D-GLUTAMATE CYCLASE, MITOCHONDRIAL"/>
    <property type="match status" value="1"/>
</dbReference>
<dbReference type="Proteomes" id="UP000829542">
    <property type="component" value="Chromosome"/>
</dbReference>
<reference evidence="4 5" key="1">
    <citation type="submission" date="2022-03" db="EMBL/GenBank/DDBJ databases">
        <title>Ignatzschineria rhizosphaerae HR5S32.</title>
        <authorList>
            <person name="Sun J.Q."/>
            <person name="Feng J.Y."/>
        </authorList>
    </citation>
    <scope>NUCLEOTIDE SEQUENCE [LARGE SCALE GENOMIC DNA]</scope>
    <source>
        <strain evidence="4 5">HR5S32</strain>
    </source>
</reference>
<dbReference type="HAMAP" id="MF_01830">
    <property type="entry name" value="Hydro_lyase"/>
    <property type="match status" value="1"/>
</dbReference>
<dbReference type="Pfam" id="PF07286">
    <property type="entry name" value="D-Glu_cyclase"/>
    <property type="match status" value="1"/>
</dbReference>
<dbReference type="PIRSF" id="PIRSF029755">
    <property type="entry name" value="UCP029755"/>
    <property type="match status" value="1"/>
</dbReference>
<organism evidence="4 5">
    <name type="scientific">Ignatzschineria rhizosphaerae</name>
    <dbReference type="NCBI Taxonomy" id="2923279"/>
    <lineage>
        <taxon>Bacteria</taxon>
        <taxon>Pseudomonadati</taxon>
        <taxon>Pseudomonadota</taxon>
        <taxon>Gammaproteobacteria</taxon>
        <taxon>Cardiobacteriales</taxon>
        <taxon>Ignatzschineriaceae</taxon>
        <taxon>Ignatzschineria</taxon>
    </lineage>
</organism>
<dbReference type="InterPro" id="IPR038021">
    <property type="entry name" value="Putative_hydro-lyase"/>
</dbReference>